<reference evidence="8" key="1">
    <citation type="submission" date="2022-07" db="EMBL/GenBank/DDBJ databases">
        <title>Phylogenomic reconstructions and comparative analyses of Kickxellomycotina fungi.</title>
        <authorList>
            <person name="Reynolds N.K."/>
            <person name="Stajich J.E."/>
            <person name="Barry K."/>
            <person name="Grigoriev I.V."/>
            <person name="Crous P."/>
            <person name="Smith M.E."/>
        </authorList>
    </citation>
    <scope>NUCLEOTIDE SEQUENCE</scope>
    <source>
        <strain evidence="8">RSA 861</strain>
    </source>
</reference>
<dbReference type="InterPro" id="IPR015797">
    <property type="entry name" value="NUDIX_hydrolase-like_dom_sf"/>
</dbReference>
<dbReference type="PROSITE" id="PS51462">
    <property type="entry name" value="NUDIX"/>
    <property type="match status" value="1"/>
</dbReference>
<sequence>MLRTLTVRLPTSPGLRPSASIIVAAHQPGSRSPGSSDYRILMLKRISRHHFAEAYVFPGGNLDPADSDHATWQSVLPDSTIPLPDAEDLPYRLAGLRELTEECGLALVTDRQASQGAPVALPAAAAEALQRVGLDDGAAAYARWLGSTPWTPAIRHLLPWAHWLTPEGTPARFSTRFYLMAYPGPPPAVRFNPTEASGSRWLAPAEALHEFAAGRMTLWPPQWTILHDLQQFPTLDGLVAHARTHPVLPILPHFTRDPATKQPLALLPGDEAYPHADYNEGGSGKDRSLQVRIIRPTEPVQHRLQLTRSPEGQLTNITLTRNIKVEPFRSDNREMQPAL</sequence>
<evidence type="ECO:0000256" key="2">
    <source>
        <dbReference type="ARBA" id="ARBA00001946"/>
    </source>
</evidence>
<keyword evidence="3" id="KW-0479">Metal-binding</keyword>
<name>A0A9W8ABX0_9FUNG</name>
<keyword evidence="5" id="KW-0460">Magnesium</keyword>
<dbReference type="OrthoDB" id="1695362at2759"/>
<dbReference type="InterPro" id="IPR039121">
    <property type="entry name" value="NUDT19"/>
</dbReference>
<evidence type="ECO:0000313" key="8">
    <source>
        <dbReference type="EMBL" id="KAJ1928400.1"/>
    </source>
</evidence>
<proteinExistence type="predicted"/>
<gene>
    <name evidence="8" type="ORF">IWQ60_002065</name>
</gene>
<dbReference type="SUPFAM" id="SSF55811">
    <property type="entry name" value="Nudix"/>
    <property type="match status" value="1"/>
</dbReference>
<keyword evidence="6" id="KW-0464">Manganese</keyword>
<comment type="cofactor">
    <cofactor evidence="1">
        <name>Mn(2+)</name>
        <dbReference type="ChEBI" id="CHEBI:29035"/>
    </cofactor>
</comment>
<dbReference type="GO" id="GO:0046872">
    <property type="term" value="F:metal ion binding"/>
    <property type="evidence" value="ECO:0007669"/>
    <property type="project" value="UniProtKB-KW"/>
</dbReference>
<evidence type="ECO:0000259" key="7">
    <source>
        <dbReference type="PROSITE" id="PS51462"/>
    </source>
</evidence>
<keyword evidence="9" id="KW-1185">Reference proteome</keyword>
<dbReference type="GO" id="GO:0005739">
    <property type="term" value="C:mitochondrion"/>
    <property type="evidence" value="ECO:0007669"/>
    <property type="project" value="TreeGrafter"/>
</dbReference>
<dbReference type="AlphaFoldDB" id="A0A9W8ABX0"/>
<dbReference type="GO" id="GO:0016818">
    <property type="term" value="F:hydrolase activity, acting on acid anhydrides, in phosphorus-containing anhydrides"/>
    <property type="evidence" value="ECO:0007669"/>
    <property type="project" value="InterPro"/>
</dbReference>
<dbReference type="EMBL" id="JANBPT010000074">
    <property type="protein sequence ID" value="KAJ1928400.1"/>
    <property type="molecule type" value="Genomic_DNA"/>
</dbReference>
<evidence type="ECO:0000313" key="9">
    <source>
        <dbReference type="Proteomes" id="UP001150569"/>
    </source>
</evidence>
<dbReference type="PANTHER" id="PTHR12318">
    <property type="entry name" value="TESTOSTERONE-REGULATED PROTEIN RP2"/>
    <property type="match status" value="1"/>
</dbReference>
<dbReference type="Proteomes" id="UP001150569">
    <property type="component" value="Unassembled WGS sequence"/>
</dbReference>
<organism evidence="8 9">
    <name type="scientific">Tieghemiomyces parasiticus</name>
    <dbReference type="NCBI Taxonomy" id="78921"/>
    <lineage>
        <taxon>Eukaryota</taxon>
        <taxon>Fungi</taxon>
        <taxon>Fungi incertae sedis</taxon>
        <taxon>Zoopagomycota</taxon>
        <taxon>Kickxellomycotina</taxon>
        <taxon>Dimargaritomycetes</taxon>
        <taxon>Dimargaritales</taxon>
        <taxon>Dimargaritaceae</taxon>
        <taxon>Tieghemiomyces</taxon>
    </lineage>
</organism>
<evidence type="ECO:0000256" key="5">
    <source>
        <dbReference type="ARBA" id="ARBA00022842"/>
    </source>
</evidence>
<evidence type="ECO:0000256" key="4">
    <source>
        <dbReference type="ARBA" id="ARBA00022801"/>
    </source>
</evidence>
<dbReference type="PANTHER" id="PTHR12318:SF0">
    <property type="entry name" value="ACYL-COENZYME A DIPHOSPHATASE NUDT19"/>
    <property type="match status" value="1"/>
</dbReference>
<keyword evidence="4" id="KW-0378">Hydrolase</keyword>
<comment type="caution">
    <text evidence="8">The sequence shown here is derived from an EMBL/GenBank/DDBJ whole genome shotgun (WGS) entry which is preliminary data.</text>
</comment>
<dbReference type="Gene3D" id="3.90.79.10">
    <property type="entry name" value="Nucleoside Triphosphate Pyrophosphohydrolase"/>
    <property type="match status" value="1"/>
</dbReference>
<protein>
    <recommendedName>
        <fullName evidence="7">Nudix hydrolase domain-containing protein</fullName>
    </recommendedName>
</protein>
<accession>A0A9W8ABX0</accession>
<comment type="cofactor">
    <cofactor evidence="2">
        <name>Mg(2+)</name>
        <dbReference type="ChEBI" id="CHEBI:18420"/>
    </cofactor>
</comment>
<dbReference type="InterPro" id="IPR000086">
    <property type="entry name" value="NUDIX_hydrolase_dom"/>
</dbReference>
<evidence type="ECO:0000256" key="1">
    <source>
        <dbReference type="ARBA" id="ARBA00001936"/>
    </source>
</evidence>
<evidence type="ECO:0000256" key="6">
    <source>
        <dbReference type="ARBA" id="ARBA00023211"/>
    </source>
</evidence>
<feature type="domain" description="Nudix hydrolase" evidence="7">
    <location>
        <begin position="14"/>
        <end position="224"/>
    </location>
</feature>
<dbReference type="CDD" id="cd18870">
    <property type="entry name" value="NUDIX_AcylCoAdiphos_Nudt19"/>
    <property type="match status" value="1"/>
</dbReference>
<evidence type="ECO:0000256" key="3">
    <source>
        <dbReference type="ARBA" id="ARBA00022723"/>
    </source>
</evidence>